<dbReference type="GO" id="GO:0005783">
    <property type="term" value="C:endoplasmic reticulum"/>
    <property type="evidence" value="ECO:0007669"/>
    <property type="project" value="TreeGrafter"/>
</dbReference>
<dbReference type="SUPFAM" id="SSF54534">
    <property type="entry name" value="FKBP-like"/>
    <property type="match status" value="1"/>
</dbReference>
<name>A0A8H4MAZ3_9EURO</name>
<organism evidence="9 10">
    <name type="scientific">Aspergillus fumigatiaffinis</name>
    <dbReference type="NCBI Taxonomy" id="340414"/>
    <lineage>
        <taxon>Eukaryota</taxon>
        <taxon>Fungi</taxon>
        <taxon>Dikarya</taxon>
        <taxon>Ascomycota</taxon>
        <taxon>Pezizomycotina</taxon>
        <taxon>Eurotiomycetes</taxon>
        <taxon>Eurotiomycetidae</taxon>
        <taxon>Eurotiales</taxon>
        <taxon>Aspergillaceae</taxon>
        <taxon>Aspergillus</taxon>
        <taxon>Aspergillus subgen. Fumigati</taxon>
    </lineage>
</organism>
<dbReference type="Gene3D" id="3.10.50.40">
    <property type="match status" value="1"/>
</dbReference>
<gene>
    <name evidence="9" type="ORF">CNMCM6805_009751</name>
</gene>
<dbReference type="Pfam" id="PF00254">
    <property type="entry name" value="FKBP_C"/>
    <property type="match status" value="1"/>
</dbReference>
<dbReference type="Proteomes" id="UP000653565">
    <property type="component" value="Unassembled WGS sequence"/>
</dbReference>
<keyword evidence="4 6" id="KW-0697">Rotamase</keyword>
<dbReference type="InterPro" id="IPR001179">
    <property type="entry name" value="PPIase_FKBP_dom"/>
</dbReference>
<dbReference type="PROSITE" id="PS50059">
    <property type="entry name" value="FKBP_PPIASE"/>
    <property type="match status" value="1"/>
</dbReference>
<evidence type="ECO:0000313" key="9">
    <source>
        <dbReference type="EMBL" id="KAF4232621.1"/>
    </source>
</evidence>
<evidence type="ECO:0000256" key="2">
    <source>
        <dbReference type="ARBA" id="ARBA00002388"/>
    </source>
</evidence>
<dbReference type="EC" id="5.2.1.8" evidence="3 6"/>
<comment type="caution">
    <text evidence="9">The sequence shown here is derived from an EMBL/GenBank/DDBJ whole genome shotgun (WGS) entry which is preliminary data.</text>
</comment>
<dbReference type="PANTHER" id="PTHR45779:SF7">
    <property type="entry name" value="PEPTIDYLPROLYL ISOMERASE"/>
    <property type="match status" value="1"/>
</dbReference>
<dbReference type="AlphaFoldDB" id="A0A8H4MAZ3"/>
<evidence type="ECO:0000259" key="8">
    <source>
        <dbReference type="PROSITE" id="PS50059"/>
    </source>
</evidence>
<comment type="catalytic activity">
    <reaction evidence="1 6">
        <text>[protein]-peptidylproline (omega=180) = [protein]-peptidylproline (omega=0)</text>
        <dbReference type="Rhea" id="RHEA:16237"/>
        <dbReference type="Rhea" id="RHEA-COMP:10747"/>
        <dbReference type="Rhea" id="RHEA-COMP:10748"/>
        <dbReference type="ChEBI" id="CHEBI:83833"/>
        <dbReference type="ChEBI" id="CHEBI:83834"/>
        <dbReference type="EC" id="5.2.1.8"/>
    </reaction>
</comment>
<proteinExistence type="predicted"/>
<dbReference type="PANTHER" id="PTHR45779">
    <property type="entry name" value="PEPTIDYLPROLYL ISOMERASE"/>
    <property type="match status" value="1"/>
</dbReference>
<protein>
    <recommendedName>
        <fullName evidence="3 6">peptidylprolyl isomerase</fullName>
        <ecNumber evidence="3 6">5.2.1.8</ecNumber>
    </recommendedName>
</protein>
<evidence type="ECO:0000313" key="10">
    <source>
        <dbReference type="Proteomes" id="UP000653565"/>
    </source>
</evidence>
<comment type="function">
    <text evidence="2">PPIases accelerate the folding of proteins. It catalyzes the cis-trans isomerization of proline imidic peptide bonds in oligopeptides.</text>
</comment>
<reference evidence="9" key="1">
    <citation type="journal article" date="2020" name="bioRxiv">
        <title>Genomic and phenotypic heterogeneity of clinical isolates of the human pathogens Aspergillus fumigatus, Aspergillus lentulus and Aspergillus fumigatiaffinis.</title>
        <authorList>
            <person name="dos Santos R.A.C."/>
            <person name="Steenwyk J.L."/>
            <person name="Rivero-Menendez O."/>
            <person name="Mead M.E."/>
            <person name="Silva L.P."/>
            <person name="Bastos R.W."/>
            <person name="Alastruey-Izquierdo A."/>
            <person name="Goldman G.H."/>
            <person name="Rokas A."/>
        </authorList>
    </citation>
    <scope>NUCLEOTIDE SEQUENCE</scope>
    <source>
        <strain evidence="9">CNM-CM6805</strain>
    </source>
</reference>
<evidence type="ECO:0000256" key="5">
    <source>
        <dbReference type="ARBA" id="ARBA00023235"/>
    </source>
</evidence>
<evidence type="ECO:0000256" key="3">
    <source>
        <dbReference type="ARBA" id="ARBA00013194"/>
    </source>
</evidence>
<evidence type="ECO:0000256" key="1">
    <source>
        <dbReference type="ARBA" id="ARBA00000971"/>
    </source>
</evidence>
<dbReference type="FunFam" id="3.10.50.40:FF:000006">
    <property type="entry name" value="Peptidyl-prolyl cis-trans isomerase"/>
    <property type="match status" value="1"/>
</dbReference>
<accession>A0A8H4MAZ3</accession>
<feature type="chain" id="PRO_5044155457" description="peptidylprolyl isomerase" evidence="7">
    <location>
        <begin position="20"/>
        <end position="143"/>
    </location>
</feature>
<evidence type="ECO:0000256" key="4">
    <source>
        <dbReference type="ARBA" id="ARBA00023110"/>
    </source>
</evidence>
<evidence type="ECO:0000256" key="6">
    <source>
        <dbReference type="PROSITE-ProRule" id="PRU00277"/>
    </source>
</evidence>
<keyword evidence="10" id="KW-1185">Reference proteome</keyword>
<dbReference type="OrthoDB" id="1902587at2759"/>
<reference evidence="9" key="2">
    <citation type="submission" date="2020-04" db="EMBL/GenBank/DDBJ databases">
        <authorList>
            <person name="Santos R.A.C."/>
            <person name="Steenwyk J.L."/>
            <person name="Rivero-Menendez O."/>
            <person name="Mead M.E."/>
            <person name="Silva L.P."/>
            <person name="Bastos R.W."/>
            <person name="Alastruey-Izquierdo A."/>
            <person name="Goldman G.H."/>
            <person name="Rokas A."/>
        </authorList>
    </citation>
    <scope>NUCLEOTIDE SEQUENCE</scope>
    <source>
        <strain evidence="9">CNM-CM6805</strain>
    </source>
</reference>
<keyword evidence="5 6" id="KW-0413">Isomerase</keyword>
<dbReference type="InterPro" id="IPR046357">
    <property type="entry name" value="PPIase_dom_sf"/>
</dbReference>
<feature type="signal peptide" evidence="7">
    <location>
        <begin position="1"/>
        <end position="19"/>
    </location>
</feature>
<evidence type="ECO:0000256" key="7">
    <source>
        <dbReference type="SAM" id="SignalP"/>
    </source>
</evidence>
<keyword evidence="7" id="KW-0732">Signal</keyword>
<dbReference type="InterPro" id="IPR044609">
    <property type="entry name" value="FKBP2/11"/>
</dbReference>
<dbReference type="GO" id="GO:0003755">
    <property type="term" value="F:peptidyl-prolyl cis-trans isomerase activity"/>
    <property type="evidence" value="ECO:0007669"/>
    <property type="project" value="UniProtKB-KW"/>
</dbReference>
<dbReference type="EMBL" id="JAAAPX010000088">
    <property type="protein sequence ID" value="KAF4232621.1"/>
    <property type="molecule type" value="Genomic_DNA"/>
</dbReference>
<sequence>MRIPLLSTLVLSLTTLALSADLGIKKTHEVECNRKTTKGDTVHMHYRGTLAADGSEFDSSYGRNQPLKFKLGAGRVIKGWDEGLLDMCVGEKRTLTIPPEYGYGERGIGPIPGGATLIFETELVKIEGVDNDELLAEMLQVVM</sequence>
<feature type="domain" description="PPIase FKBP-type" evidence="8">
    <location>
        <begin position="39"/>
        <end position="127"/>
    </location>
</feature>